<dbReference type="Gene3D" id="3.40.50.12020">
    <property type="entry name" value="Uncharacterised protein family UPF0261, NN domain"/>
    <property type="match status" value="1"/>
</dbReference>
<evidence type="ECO:0000313" key="4">
    <source>
        <dbReference type="Proteomes" id="UP000469185"/>
    </source>
</evidence>
<dbReference type="PIRSF" id="PIRSF033271">
    <property type="entry name" value="UCP033271"/>
    <property type="match status" value="1"/>
</dbReference>
<dbReference type="CDD" id="cd15488">
    <property type="entry name" value="Tm-1-like"/>
    <property type="match status" value="1"/>
</dbReference>
<accession>A0A6N9YJV3</accession>
<evidence type="ECO:0000259" key="2">
    <source>
        <dbReference type="Pfam" id="PF23189"/>
    </source>
</evidence>
<dbReference type="InterPro" id="IPR044122">
    <property type="entry name" value="UPF0261_N"/>
</dbReference>
<dbReference type="EMBL" id="JAAGOB010000003">
    <property type="protein sequence ID" value="NED95215.1"/>
    <property type="molecule type" value="Genomic_DNA"/>
</dbReference>
<protein>
    <submittedName>
        <fullName evidence="3">UPF0261 family protein</fullName>
    </submittedName>
</protein>
<sequence>MTTVLLAGSLDTKGAEYEFLAAELHAHGVKTLTVDVGVRGEPVIRPDISRADVAKAAGVQLADLVSGRDRADALQVMADGLRVVVGERLAGIDGAVGMGGSGAVTLLAPAWCAMPFGFPRLLLTTMASTASEAVDGSDVLVMPSPVDISGLNSFTTGLLRRAAAVMLASVGAPVPEKSAVPLVAASMFGVTTVGVVAATRAVEAAGFDVITFHANGSGGRTMESLITQGVFAGVLDLTTTELADELLGGKASAGVNRLEAAGARGIPQVVSVGALDIANFGPPDTIPVPVRSRRAYRHGPVDTLVRTSVDDARTLGSTLAQKVCRSTGPVTMVLPVGGTSSLAEEGCEFWDPVAEEALVEALLAGLSEDVKVSRVDAALNTETFGRNAASELLKLMAR</sequence>
<dbReference type="Pfam" id="PF23189">
    <property type="entry name" value="UPF0261_C"/>
    <property type="match status" value="1"/>
</dbReference>
<dbReference type="Proteomes" id="UP000469185">
    <property type="component" value="Unassembled WGS sequence"/>
</dbReference>
<dbReference type="NCBIfam" id="NF002674">
    <property type="entry name" value="PRK02399.1-2"/>
    <property type="match status" value="1"/>
</dbReference>
<feature type="domain" description="UPF0261" evidence="2">
    <location>
        <begin position="181"/>
        <end position="396"/>
    </location>
</feature>
<dbReference type="RefSeq" id="WP_163817674.1">
    <property type="nucleotide sequence ID" value="NZ_JAAGOB010000003.1"/>
</dbReference>
<dbReference type="Pfam" id="PF06792">
    <property type="entry name" value="UPF0261"/>
    <property type="match status" value="1"/>
</dbReference>
<dbReference type="AlphaFoldDB" id="A0A6N9YJV3"/>
<dbReference type="InterPro" id="IPR056778">
    <property type="entry name" value="UPF0261_C"/>
</dbReference>
<gene>
    <name evidence="3" type="ORF">G1H11_07790</name>
</gene>
<evidence type="ECO:0000259" key="1">
    <source>
        <dbReference type="Pfam" id="PF06792"/>
    </source>
</evidence>
<feature type="domain" description="UPF0261" evidence="1">
    <location>
        <begin position="3"/>
        <end position="170"/>
    </location>
</feature>
<keyword evidence="4" id="KW-1185">Reference proteome</keyword>
<dbReference type="PANTHER" id="PTHR31862:SF1">
    <property type="entry name" value="UPF0261 DOMAIN PROTEIN (AFU_ORTHOLOGUE AFUA_1G10120)"/>
    <property type="match status" value="1"/>
</dbReference>
<dbReference type="InterPro" id="IPR051353">
    <property type="entry name" value="Tobamovirus_resist_UPF0261"/>
</dbReference>
<dbReference type="InterPro" id="IPR008322">
    <property type="entry name" value="UPF0261"/>
</dbReference>
<organism evidence="3 4">
    <name type="scientific">Phytoactinopolyspora alkaliphila</name>
    <dbReference type="NCBI Taxonomy" id="1783498"/>
    <lineage>
        <taxon>Bacteria</taxon>
        <taxon>Bacillati</taxon>
        <taxon>Actinomycetota</taxon>
        <taxon>Actinomycetes</taxon>
        <taxon>Jiangellales</taxon>
        <taxon>Jiangellaceae</taxon>
        <taxon>Phytoactinopolyspora</taxon>
    </lineage>
</organism>
<evidence type="ECO:0000313" key="3">
    <source>
        <dbReference type="EMBL" id="NED95215.1"/>
    </source>
</evidence>
<name>A0A6N9YJV3_9ACTN</name>
<proteinExistence type="predicted"/>
<reference evidence="3 4" key="1">
    <citation type="submission" date="2020-02" db="EMBL/GenBank/DDBJ databases">
        <authorList>
            <person name="Li X.-J."/>
            <person name="Feng X.-M."/>
        </authorList>
    </citation>
    <scope>NUCLEOTIDE SEQUENCE [LARGE SCALE GENOMIC DNA]</scope>
    <source>
        <strain evidence="3 4">CGMCC 4.7225</strain>
    </source>
</reference>
<dbReference type="PANTHER" id="PTHR31862">
    <property type="entry name" value="UPF0261 DOMAIN PROTEIN (AFU_ORTHOLOGUE AFUA_1G10120)"/>
    <property type="match status" value="1"/>
</dbReference>
<dbReference type="Gene3D" id="3.40.50.12030">
    <property type="entry name" value="Uncharacterised protein family UPF0261, NC domain"/>
    <property type="match status" value="1"/>
</dbReference>
<comment type="caution">
    <text evidence="3">The sequence shown here is derived from an EMBL/GenBank/DDBJ whole genome shotgun (WGS) entry which is preliminary data.</text>
</comment>